<sequence>MQIVFLLMSGALLLLAVLLLWFVPHLLGQQEHRAKQETQQLKALLSDVLGEQEVVARRQAQLGSSLGHLQDQLETLHTSFPATVAKLAAQPADFSRPLIEHLDNRLNNLHCQLDGWMNERRQHSKQVSQQENESWAYLMSLLGTMQDQLGDVSQQRPRRPLREPQRVEFGSSAVVEDLRDEVESLRAISEEIAALQWRLRRTVASASKPNNPNNQQSMSLLGANEPVRSVRTL</sequence>
<proteinExistence type="predicted"/>
<protein>
    <submittedName>
        <fullName evidence="3">Uncharacterized protein</fullName>
    </submittedName>
</protein>
<evidence type="ECO:0000313" key="4">
    <source>
        <dbReference type="Proteomes" id="UP001428290"/>
    </source>
</evidence>
<dbReference type="Proteomes" id="UP001428290">
    <property type="component" value="Unassembled WGS sequence"/>
</dbReference>
<keyword evidence="1" id="KW-0175">Coiled coil</keyword>
<feature type="coiled-coil region" evidence="1">
    <location>
        <begin position="99"/>
        <end position="133"/>
    </location>
</feature>
<keyword evidence="4" id="KW-1185">Reference proteome</keyword>
<accession>A0ABP9X431</accession>
<comment type="caution">
    <text evidence="3">The sequence shown here is derived from an EMBL/GenBank/DDBJ whole genome shotgun (WGS) entry which is preliminary data.</text>
</comment>
<dbReference type="RefSeq" id="WP_345723748.1">
    <property type="nucleotide sequence ID" value="NZ_BAABRU010000015.1"/>
</dbReference>
<evidence type="ECO:0000313" key="3">
    <source>
        <dbReference type="EMBL" id="GAA5530154.1"/>
    </source>
</evidence>
<dbReference type="EMBL" id="BAABRU010000015">
    <property type="protein sequence ID" value="GAA5530154.1"/>
    <property type="molecule type" value="Genomic_DNA"/>
</dbReference>
<gene>
    <name evidence="3" type="ORF">Hgul01_03972</name>
</gene>
<reference evidence="3 4" key="1">
    <citation type="submission" date="2024-02" db="EMBL/GenBank/DDBJ databases">
        <title>Herpetosiphon gulosus NBRC 112829.</title>
        <authorList>
            <person name="Ichikawa N."/>
            <person name="Katano-Makiyama Y."/>
            <person name="Hidaka K."/>
        </authorList>
    </citation>
    <scope>NUCLEOTIDE SEQUENCE [LARGE SCALE GENOMIC DNA]</scope>
    <source>
        <strain evidence="3 4">NBRC 112829</strain>
    </source>
</reference>
<name>A0ABP9X431_9CHLR</name>
<feature type="compositionally biased region" description="Polar residues" evidence="2">
    <location>
        <begin position="206"/>
        <end position="219"/>
    </location>
</feature>
<evidence type="ECO:0000256" key="2">
    <source>
        <dbReference type="SAM" id="MobiDB-lite"/>
    </source>
</evidence>
<feature type="region of interest" description="Disordered" evidence="2">
    <location>
        <begin position="206"/>
        <end position="233"/>
    </location>
</feature>
<evidence type="ECO:0000256" key="1">
    <source>
        <dbReference type="SAM" id="Coils"/>
    </source>
</evidence>
<organism evidence="3 4">
    <name type="scientific">Herpetosiphon gulosus</name>
    <dbReference type="NCBI Taxonomy" id="1973496"/>
    <lineage>
        <taxon>Bacteria</taxon>
        <taxon>Bacillati</taxon>
        <taxon>Chloroflexota</taxon>
        <taxon>Chloroflexia</taxon>
        <taxon>Herpetosiphonales</taxon>
        <taxon>Herpetosiphonaceae</taxon>
        <taxon>Herpetosiphon</taxon>
    </lineage>
</organism>